<organism evidence="1 2">
    <name type="scientific">Ceratopteris richardii</name>
    <name type="common">Triangle waterfern</name>
    <dbReference type="NCBI Taxonomy" id="49495"/>
    <lineage>
        <taxon>Eukaryota</taxon>
        <taxon>Viridiplantae</taxon>
        <taxon>Streptophyta</taxon>
        <taxon>Embryophyta</taxon>
        <taxon>Tracheophyta</taxon>
        <taxon>Polypodiopsida</taxon>
        <taxon>Polypodiidae</taxon>
        <taxon>Polypodiales</taxon>
        <taxon>Pteridineae</taxon>
        <taxon>Pteridaceae</taxon>
        <taxon>Parkerioideae</taxon>
        <taxon>Ceratopteris</taxon>
    </lineage>
</organism>
<dbReference type="OrthoDB" id="1402276at2759"/>
<evidence type="ECO:0000313" key="1">
    <source>
        <dbReference type="EMBL" id="KAH7434651.1"/>
    </source>
</evidence>
<dbReference type="PANTHER" id="PTHR38146:SF8">
    <property type="entry name" value="TIFY DOMAIN-CONTAINING PROTEIN"/>
    <property type="match status" value="1"/>
</dbReference>
<sequence length="199" mass="21660">MHHLCLRSRRHSYLSIGFTACQALVRTTGVSNPICSPSFRLSVSVSAQQSAFAFGVLSDLYAFHRSTGNSLCPYPVGFDSGLKEPPTDALRPIIPDNACIPCLTAAAGTELADVYSSDTVSSSSPRKGVYDHVADHPLRPATDRRLGKPLPYQLANQTKVPPWVDPSFLLRSLWGISSCFQLSSPSQGQVLTRYSPIRH</sequence>
<dbReference type="PROSITE" id="PS51257">
    <property type="entry name" value="PROKAR_LIPOPROTEIN"/>
    <property type="match status" value="1"/>
</dbReference>
<comment type="caution">
    <text evidence="1">The sequence shown here is derived from an EMBL/GenBank/DDBJ whole genome shotgun (WGS) entry which is preliminary data.</text>
</comment>
<name>A0A8T2UEH5_CERRI</name>
<dbReference type="PANTHER" id="PTHR38146">
    <property type="entry name" value="30S RIBOSOMAL PROTEIN S12, CHLOROPLASTIC"/>
    <property type="match status" value="1"/>
</dbReference>
<gene>
    <name evidence="1" type="ORF">KP509_06G028300</name>
</gene>
<accession>A0A8T2UEH5</accession>
<protein>
    <submittedName>
        <fullName evidence="1">Uncharacterized protein</fullName>
    </submittedName>
</protein>
<reference evidence="1" key="1">
    <citation type="submission" date="2021-08" db="EMBL/GenBank/DDBJ databases">
        <title>WGS assembly of Ceratopteris richardii.</title>
        <authorList>
            <person name="Marchant D.B."/>
            <person name="Chen G."/>
            <person name="Jenkins J."/>
            <person name="Shu S."/>
            <person name="Leebens-Mack J."/>
            <person name="Grimwood J."/>
            <person name="Schmutz J."/>
            <person name="Soltis P."/>
            <person name="Soltis D."/>
            <person name="Chen Z.-H."/>
        </authorList>
    </citation>
    <scope>NUCLEOTIDE SEQUENCE</scope>
    <source>
        <strain evidence="1">Whitten #5841</strain>
        <tissue evidence="1">Leaf</tissue>
    </source>
</reference>
<dbReference type="EMBL" id="CM035411">
    <property type="protein sequence ID" value="KAH7434651.1"/>
    <property type="molecule type" value="Genomic_DNA"/>
</dbReference>
<proteinExistence type="predicted"/>
<dbReference type="AlphaFoldDB" id="A0A8T2UEH5"/>
<keyword evidence="2" id="KW-1185">Reference proteome</keyword>
<evidence type="ECO:0000313" key="2">
    <source>
        <dbReference type="Proteomes" id="UP000825935"/>
    </source>
</evidence>
<dbReference type="Proteomes" id="UP000825935">
    <property type="component" value="Chromosome 6"/>
</dbReference>